<evidence type="ECO:0000256" key="2">
    <source>
        <dbReference type="ARBA" id="ARBA00023125"/>
    </source>
</evidence>
<reference evidence="5 6" key="1">
    <citation type="journal article" date="2012" name="J. Bacteriol.">
        <title>Genome sequence of Sphingobium indicum B90A, a hexachlorocyclohexane-degrading bacterium.</title>
        <authorList>
            <person name="Anand S."/>
            <person name="Sangwan N."/>
            <person name="Lata P."/>
            <person name="Kaur J."/>
            <person name="Dua A."/>
            <person name="Singh A.K."/>
            <person name="Verma M."/>
            <person name="Kaur J."/>
            <person name="Khurana J.P."/>
            <person name="Khurana P."/>
            <person name="Mathur S."/>
            <person name="Lal R."/>
        </authorList>
    </citation>
    <scope>NUCLEOTIDE SEQUENCE [LARGE SCALE GENOMIC DNA]</scope>
    <source>
        <strain evidence="6">DSM 16412 / CCM 7286 / MTCC 6364 / B90A</strain>
        <plasmid evidence="5">pSRL1</plasmid>
    </source>
</reference>
<dbReference type="GeneID" id="29275272"/>
<feature type="domain" description="HTH marR-type" evidence="4">
    <location>
        <begin position="5"/>
        <end position="138"/>
    </location>
</feature>
<dbReference type="InterPro" id="IPR023187">
    <property type="entry name" value="Tscrpt_reg_MarR-type_CS"/>
</dbReference>
<evidence type="ECO:0000313" key="6">
    <source>
        <dbReference type="Proteomes" id="UP000004550"/>
    </source>
</evidence>
<dbReference type="RefSeq" id="WP_007688033.1">
    <property type="nucleotide sequence ID" value="NZ_CP013071.1"/>
</dbReference>
<evidence type="ECO:0000259" key="4">
    <source>
        <dbReference type="PROSITE" id="PS50995"/>
    </source>
</evidence>
<dbReference type="PROSITE" id="PS01117">
    <property type="entry name" value="HTH_MARR_1"/>
    <property type="match status" value="1"/>
</dbReference>
<proteinExistence type="predicted"/>
<dbReference type="InterPro" id="IPR000835">
    <property type="entry name" value="HTH_MarR-typ"/>
</dbReference>
<dbReference type="InterPro" id="IPR036388">
    <property type="entry name" value="WH-like_DNA-bd_sf"/>
</dbReference>
<accession>A0A1L5BUD9</accession>
<sequence>MNGADEQLLTDLFRVITLIRRSFDRAMTEQGASLAQTKILMCIKAQMGMARAADVAEIMNLAPRTVTEALDGLEREGLIQRVPDKEDRRVKRLAITPAGEAAVAVTEPLRVELGARLLNALTPSDRRHFHAALQKLLQGLADA</sequence>
<dbReference type="PANTHER" id="PTHR42756">
    <property type="entry name" value="TRANSCRIPTIONAL REGULATOR, MARR"/>
    <property type="match status" value="1"/>
</dbReference>
<dbReference type="Proteomes" id="UP000004550">
    <property type="component" value="Plasmid pSRL1"/>
</dbReference>
<keyword evidence="5" id="KW-0614">Plasmid</keyword>
<gene>
    <name evidence="5" type="ORF">SIDU_17530</name>
</gene>
<dbReference type="PANTHER" id="PTHR42756:SF1">
    <property type="entry name" value="TRANSCRIPTIONAL REPRESSOR OF EMRAB OPERON"/>
    <property type="match status" value="1"/>
</dbReference>
<dbReference type="GO" id="GO:0003677">
    <property type="term" value="F:DNA binding"/>
    <property type="evidence" value="ECO:0007669"/>
    <property type="project" value="UniProtKB-KW"/>
</dbReference>
<dbReference type="SMART" id="SM00347">
    <property type="entry name" value="HTH_MARR"/>
    <property type="match status" value="1"/>
</dbReference>
<dbReference type="EMBL" id="CP013071">
    <property type="protein sequence ID" value="APL96460.1"/>
    <property type="molecule type" value="Genomic_DNA"/>
</dbReference>
<dbReference type="Gene3D" id="1.10.10.10">
    <property type="entry name" value="Winged helix-like DNA-binding domain superfamily/Winged helix DNA-binding domain"/>
    <property type="match status" value="1"/>
</dbReference>
<keyword evidence="1" id="KW-0805">Transcription regulation</keyword>
<keyword evidence="2" id="KW-0238">DNA-binding</keyword>
<keyword evidence="3" id="KW-0804">Transcription</keyword>
<geneLocation type="plasmid" evidence="5 6">
    <name>pSRL1</name>
</geneLocation>
<dbReference type="PRINTS" id="PR00598">
    <property type="entry name" value="HTHMARR"/>
</dbReference>
<dbReference type="Pfam" id="PF01047">
    <property type="entry name" value="MarR"/>
    <property type="match status" value="1"/>
</dbReference>
<dbReference type="PROSITE" id="PS50995">
    <property type="entry name" value="HTH_MARR_2"/>
    <property type="match status" value="1"/>
</dbReference>
<evidence type="ECO:0000256" key="1">
    <source>
        <dbReference type="ARBA" id="ARBA00023015"/>
    </source>
</evidence>
<protein>
    <submittedName>
        <fullName evidence="5">MarR family transcriptional regulator</fullName>
    </submittedName>
</protein>
<dbReference type="SUPFAM" id="SSF46785">
    <property type="entry name" value="Winged helix' DNA-binding domain"/>
    <property type="match status" value="1"/>
</dbReference>
<name>A0A1L5BUD9_SPHIB</name>
<evidence type="ECO:0000313" key="5">
    <source>
        <dbReference type="EMBL" id="APL96460.1"/>
    </source>
</evidence>
<dbReference type="GO" id="GO:0003700">
    <property type="term" value="F:DNA-binding transcription factor activity"/>
    <property type="evidence" value="ECO:0007669"/>
    <property type="project" value="InterPro"/>
</dbReference>
<dbReference type="AlphaFoldDB" id="A0A1L5BUD9"/>
<dbReference type="KEGG" id="sinb:SIDU_17530"/>
<dbReference type="InterPro" id="IPR036390">
    <property type="entry name" value="WH_DNA-bd_sf"/>
</dbReference>
<evidence type="ECO:0000256" key="3">
    <source>
        <dbReference type="ARBA" id="ARBA00023163"/>
    </source>
</evidence>
<organism evidence="5 6">
    <name type="scientific">Sphingobium indicum (strain DSM 16412 / CCM 7286 / MTCC 6364 / B90A)</name>
    <dbReference type="NCBI Taxonomy" id="861109"/>
    <lineage>
        <taxon>Bacteria</taxon>
        <taxon>Pseudomonadati</taxon>
        <taxon>Pseudomonadota</taxon>
        <taxon>Alphaproteobacteria</taxon>
        <taxon>Sphingomonadales</taxon>
        <taxon>Sphingomonadaceae</taxon>
        <taxon>Sphingobium</taxon>
    </lineage>
</organism>